<comment type="similarity">
    <text evidence="1">Belongs to the MAGUK family.</text>
</comment>
<dbReference type="PROSITE" id="PS50106">
    <property type="entry name" value="PDZ"/>
    <property type="match status" value="1"/>
</dbReference>
<dbReference type="WBParaSite" id="TCLT_0001070801-mRNA-1">
    <property type="protein sequence ID" value="TCLT_0001070801-mRNA-1"/>
    <property type="gene ID" value="TCLT_0001070801"/>
</dbReference>
<evidence type="ECO:0000259" key="5">
    <source>
        <dbReference type="PROSITE" id="PS50052"/>
    </source>
</evidence>
<dbReference type="AlphaFoldDB" id="A0A0N5DBY9"/>
<dbReference type="InterPro" id="IPR050716">
    <property type="entry name" value="MAGUK"/>
</dbReference>
<dbReference type="EMBL" id="UYYF01005273">
    <property type="protein sequence ID" value="VDN08399.1"/>
    <property type="molecule type" value="Genomic_DNA"/>
</dbReference>
<dbReference type="PANTHER" id="PTHR23122">
    <property type="entry name" value="MEMBRANE-ASSOCIATED GUANYLATE KINASE MAGUK"/>
    <property type="match status" value="1"/>
</dbReference>
<dbReference type="PROSITE" id="PS50052">
    <property type="entry name" value="GUANYLATE_KINASE_2"/>
    <property type="match status" value="1"/>
</dbReference>
<dbReference type="InterPro" id="IPR008144">
    <property type="entry name" value="Guanylate_kin-like_dom"/>
</dbReference>
<dbReference type="InterPro" id="IPR036034">
    <property type="entry name" value="PDZ_sf"/>
</dbReference>
<dbReference type="Gene3D" id="2.30.42.10">
    <property type="match status" value="1"/>
</dbReference>
<evidence type="ECO:0000256" key="1">
    <source>
        <dbReference type="ARBA" id="ARBA00007014"/>
    </source>
</evidence>
<keyword evidence="8" id="KW-1185">Reference proteome</keyword>
<feature type="domain" description="Guanylate kinase-like" evidence="5">
    <location>
        <begin position="326"/>
        <end position="414"/>
    </location>
</feature>
<dbReference type="InterPro" id="IPR001452">
    <property type="entry name" value="SH3_domain"/>
</dbReference>
<dbReference type="PROSITE" id="PS50002">
    <property type="entry name" value="SH3"/>
    <property type="match status" value="1"/>
</dbReference>
<feature type="domain" description="PDZ" evidence="6">
    <location>
        <begin position="177"/>
        <end position="231"/>
    </location>
</feature>
<reference evidence="9" key="1">
    <citation type="submission" date="2017-02" db="UniProtKB">
        <authorList>
            <consortium name="WormBaseParasite"/>
        </authorList>
    </citation>
    <scope>IDENTIFICATION</scope>
</reference>
<organism evidence="9">
    <name type="scientific">Thelazia callipaeda</name>
    <name type="common">Oriental eyeworm</name>
    <name type="synonym">Parasitic nematode</name>
    <dbReference type="NCBI Taxonomy" id="103827"/>
    <lineage>
        <taxon>Eukaryota</taxon>
        <taxon>Metazoa</taxon>
        <taxon>Ecdysozoa</taxon>
        <taxon>Nematoda</taxon>
        <taxon>Chromadorea</taxon>
        <taxon>Rhabditida</taxon>
        <taxon>Spirurina</taxon>
        <taxon>Spiruromorpha</taxon>
        <taxon>Thelazioidea</taxon>
        <taxon>Thelaziidae</taxon>
        <taxon>Thelazia</taxon>
    </lineage>
</organism>
<dbReference type="Gene3D" id="3.40.50.300">
    <property type="entry name" value="P-loop containing nucleotide triphosphate hydrolases"/>
    <property type="match status" value="1"/>
</dbReference>
<keyword evidence="2 3" id="KW-0728">SH3 domain</keyword>
<evidence type="ECO:0000259" key="6">
    <source>
        <dbReference type="PROSITE" id="PS50106"/>
    </source>
</evidence>
<dbReference type="SUPFAM" id="SSF50156">
    <property type="entry name" value="PDZ domain-like"/>
    <property type="match status" value="1"/>
</dbReference>
<evidence type="ECO:0000256" key="2">
    <source>
        <dbReference type="ARBA" id="ARBA00022443"/>
    </source>
</evidence>
<dbReference type="SUPFAM" id="SSF52540">
    <property type="entry name" value="P-loop containing nucleoside triphosphate hydrolases"/>
    <property type="match status" value="1"/>
</dbReference>
<accession>A0A0N5DBY9</accession>
<dbReference type="STRING" id="103827.A0A0N5DBY9"/>
<dbReference type="SUPFAM" id="SSF50044">
    <property type="entry name" value="SH3-domain"/>
    <property type="match status" value="1"/>
</dbReference>
<evidence type="ECO:0000259" key="4">
    <source>
        <dbReference type="PROSITE" id="PS50002"/>
    </source>
</evidence>
<dbReference type="InterPro" id="IPR001478">
    <property type="entry name" value="PDZ"/>
</dbReference>
<dbReference type="OrthoDB" id="65789at2759"/>
<dbReference type="Pfam" id="PF00625">
    <property type="entry name" value="Guanylate_kin"/>
    <property type="match status" value="1"/>
</dbReference>
<evidence type="ECO:0000256" key="3">
    <source>
        <dbReference type="PROSITE-ProRule" id="PRU00192"/>
    </source>
</evidence>
<dbReference type="Pfam" id="PF00595">
    <property type="entry name" value="PDZ"/>
    <property type="match status" value="1"/>
</dbReference>
<protein>
    <submittedName>
        <fullName evidence="9">MAGUK p55 subfamily member 6</fullName>
    </submittedName>
</protein>
<reference evidence="7 8" key="2">
    <citation type="submission" date="2018-11" db="EMBL/GenBank/DDBJ databases">
        <authorList>
            <consortium name="Pathogen Informatics"/>
        </authorList>
    </citation>
    <scope>NUCLEOTIDE SEQUENCE [LARGE SCALE GENOMIC DNA]</scope>
</reference>
<dbReference type="InterPro" id="IPR008145">
    <property type="entry name" value="GK/Ca_channel_bsu"/>
</dbReference>
<proteinExistence type="inferred from homology"/>
<dbReference type="InterPro" id="IPR020590">
    <property type="entry name" value="Guanylate_kinase_CS"/>
</dbReference>
<dbReference type="PROSITE" id="PS00856">
    <property type="entry name" value="GUANYLATE_KINASE_1"/>
    <property type="match status" value="1"/>
</dbReference>
<evidence type="ECO:0000313" key="7">
    <source>
        <dbReference type="EMBL" id="VDN08399.1"/>
    </source>
</evidence>
<dbReference type="InterPro" id="IPR027417">
    <property type="entry name" value="P-loop_NTPase"/>
</dbReference>
<dbReference type="Proteomes" id="UP000276776">
    <property type="component" value="Unassembled WGS sequence"/>
</dbReference>
<feature type="domain" description="SH3" evidence="4">
    <location>
        <begin position="251"/>
        <end position="319"/>
    </location>
</feature>
<dbReference type="Gene3D" id="2.30.30.40">
    <property type="entry name" value="SH3 Domains"/>
    <property type="match status" value="1"/>
</dbReference>
<name>A0A0N5DBY9_THECL</name>
<evidence type="ECO:0000313" key="8">
    <source>
        <dbReference type="Proteomes" id="UP000276776"/>
    </source>
</evidence>
<evidence type="ECO:0000313" key="9">
    <source>
        <dbReference type="WBParaSite" id="TCLT_0001070801-mRNA-1"/>
    </source>
</evidence>
<gene>
    <name evidence="7" type="ORF">TCLT_LOCUS10690</name>
</gene>
<dbReference type="InterPro" id="IPR036028">
    <property type="entry name" value="SH3-like_dom_sf"/>
</dbReference>
<sequence>MDVEVAELKTNVNNLSQCLHALLKRIEQLEHSAPMDTECFYYPNKGVTLKTVNEAVDGLLSTKETYESDLEPDVQVVCNEMVTEDPETGVKKRTVVTERVVTTKSFHTIPVDDGITFSNENQYGTMNSEMTLHDEPRKTNTWIKTEPNDISDYDNNNKMLSQAMVKNELISDKEMRTIDLNQNPFGDVFYDRIGNQIIITRVKSGFDAANDIRVGDIIVEVNGIPTSQIKHLMEFQGKIRLKMMPAPLHCGPSVYYRAKSNYNGSRDPHVPKNLNALNLEKNEIIQVFSKDSNWIQGRKVNDLNQSGLCPVDIAGERMSLLTPYNRRVLVLLGVPGVGRRTLKTMFLDLFPQYFTTAIPYTSRAAKSNELEGREYYFRTKEEVIKRIQERDMIEWGEFDQHLYGTRLCFFLLFA</sequence>